<dbReference type="InterPro" id="IPR003661">
    <property type="entry name" value="HisK_dim/P_dom"/>
</dbReference>
<sequence length="737" mass="85347">MMKKIFKEYKYVPIVTIILLIISITSASIVGTIKSQSKTKNLSGQIKYSINDQINLSLYKLLDMKTEFFYDYAIKSIKNDSKIVNSSFYYESKDGKLMIYKTSGGILYSGEKGETISEEKEDGFVISGDGYKKLVDFSGNVSVFYANKEINETEKEKLEDGKFIYPRYLTNMEEFSPMDPRKFDKKIHGLIIKGSYENKKLNPITISRTYSEDIFKKYDKNIIKSFEKSVLDAVTNSYSNIDNTDIISLYFYYGVDYSSKNFAKLYNNIIFSEYYQNPVLISGYVFLIAMALYGLLFDISVRKSKYVKTAFRIPAEVIFLLTYYFFFIFLIHTNYINLTRFDNTFRMDGSLNTLVLQFYIFAFVASAFVFLSLLFLRDILKNRIKSQVVEHSLATKISRVINKNFSLENLSNIKILIIYILFIFAGIIGIESVNYAYRGNIFAIWFILITVFAIYFATNAKDYKKIMEYSKYLAEGNFENNLEEIDGYEKVVENLNRTGRNLDNILSEKLDSEKLKSELITNVSHDLKTPLTSVINYSTLLKDENLSLEDRIKYAKIVNQKSMKIKYLIEDLFEISKIRSGEIDVHKVDFELNEMLLQMIGEWEDKFKERGLEIISSSSSAAEVNLDPDLMYRVFQNIFSNIYKYALENTRVYVDLFVNQEIAIIFKNISKEELNLSSKELLERFVRGDSSRKTEGAGLGLSIAKSLVEVQDGEFYIDIDGDLFKQSIVFKNKFIGI</sequence>
<keyword evidence="4" id="KW-1003">Cell membrane</keyword>
<proteinExistence type="predicted"/>
<keyword evidence="6 16" id="KW-0808">Transferase</keyword>
<dbReference type="STRING" id="862517.HMPREF9225_1690"/>
<dbReference type="AlphaFoldDB" id="E0NNF1"/>
<dbReference type="OrthoDB" id="9792991at2"/>
<comment type="subcellular location">
    <subcellularLocation>
        <location evidence="2">Cell membrane</location>
        <topology evidence="2">Multi-pass membrane protein</topology>
    </subcellularLocation>
</comment>
<dbReference type="EMBL" id="AEEH01000048">
    <property type="protein sequence ID" value="EFM24824.1"/>
    <property type="molecule type" value="Genomic_DNA"/>
</dbReference>
<evidence type="ECO:0000256" key="7">
    <source>
        <dbReference type="ARBA" id="ARBA00022692"/>
    </source>
</evidence>
<organism evidence="16 17">
    <name type="scientific">Peptoniphilus duerdenii ATCC BAA-1640</name>
    <dbReference type="NCBI Taxonomy" id="862517"/>
    <lineage>
        <taxon>Bacteria</taxon>
        <taxon>Bacillati</taxon>
        <taxon>Bacillota</taxon>
        <taxon>Tissierellia</taxon>
        <taxon>Tissierellales</taxon>
        <taxon>Peptoniphilaceae</taxon>
        <taxon>Peptoniphilus</taxon>
    </lineage>
</organism>
<keyword evidence="12" id="KW-0902">Two-component regulatory system</keyword>
<accession>E0NNF1</accession>
<comment type="catalytic activity">
    <reaction evidence="1">
        <text>ATP + protein L-histidine = ADP + protein N-phospho-L-histidine.</text>
        <dbReference type="EC" id="2.7.13.3"/>
    </reaction>
</comment>
<keyword evidence="9 16" id="KW-0418">Kinase</keyword>
<evidence type="ECO:0000259" key="15">
    <source>
        <dbReference type="PROSITE" id="PS50109"/>
    </source>
</evidence>
<keyword evidence="17" id="KW-1185">Reference proteome</keyword>
<dbReference type="Pfam" id="PF00512">
    <property type="entry name" value="HisKA"/>
    <property type="match status" value="1"/>
</dbReference>
<keyword evidence="8" id="KW-0547">Nucleotide-binding</keyword>
<evidence type="ECO:0000256" key="14">
    <source>
        <dbReference type="SAM" id="Phobius"/>
    </source>
</evidence>
<protein>
    <recommendedName>
        <fullName evidence="3">histidine kinase</fullName>
        <ecNumber evidence="3">2.7.13.3</ecNumber>
    </recommendedName>
</protein>
<evidence type="ECO:0000256" key="1">
    <source>
        <dbReference type="ARBA" id="ARBA00000085"/>
    </source>
</evidence>
<evidence type="ECO:0000256" key="11">
    <source>
        <dbReference type="ARBA" id="ARBA00022989"/>
    </source>
</evidence>
<dbReference type="EC" id="2.7.13.3" evidence="3"/>
<dbReference type="GO" id="GO:0005524">
    <property type="term" value="F:ATP binding"/>
    <property type="evidence" value="ECO:0007669"/>
    <property type="project" value="UniProtKB-KW"/>
</dbReference>
<dbReference type="CDD" id="cd00082">
    <property type="entry name" value="HisKA"/>
    <property type="match status" value="1"/>
</dbReference>
<dbReference type="GO" id="GO:0000155">
    <property type="term" value="F:phosphorelay sensor kinase activity"/>
    <property type="evidence" value="ECO:0007669"/>
    <property type="project" value="InterPro"/>
</dbReference>
<evidence type="ECO:0000256" key="2">
    <source>
        <dbReference type="ARBA" id="ARBA00004651"/>
    </source>
</evidence>
<dbReference type="eggNOG" id="COG5002">
    <property type="taxonomic scope" value="Bacteria"/>
</dbReference>
<evidence type="ECO:0000256" key="12">
    <source>
        <dbReference type="ARBA" id="ARBA00023012"/>
    </source>
</evidence>
<keyword evidence="11 14" id="KW-1133">Transmembrane helix</keyword>
<feature type="transmembrane region" description="Helical" evidence="14">
    <location>
        <begin position="413"/>
        <end position="430"/>
    </location>
</feature>
<evidence type="ECO:0000313" key="16">
    <source>
        <dbReference type="EMBL" id="EFM24824.1"/>
    </source>
</evidence>
<dbReference type="SUPFAM" id="SSF47384">
    <property type="entry name" value="Homodimeric domain of signal transducing histidine kinase"/>
    <property type="match status" value="1"/>
</dbReference>
<feature type="domain" description="Histidine kinase" evidence="15">
    <location>
        <begin position="522"/>
        <end position="718"/>
    </location>
</feature>
<evidence type="ECO:0000256" key="10">
    <source>
        <dbReference type="ARBA" id="ARBA00022840"/>
    </source>
</evidence>
<gene>
    <name evidence="16" type="ORF">HMPREF9225_1690</name>
</gene>
<dbReference type="SMART" id="SM00388">
    <property type="entry name" value="HisKA"/>
    <property type="match status" value="1"/>
</dbReference>
<dbReference type="InterPro" id="IPR036890">
    <property type="entry name" value="HATPase_C_sf"/>
</dbReference>
<feature type="transmembrane region" description="Helical" evidence="14">
    <location>
        <begin position="274"/>
        <end position="296"/>
    </location>
</feature>
<evidence type="ECO:0000256" key="6">
    <source>
        <dbReference type="ARBA" id="ARBA00022679"/>
    </source>
</evidence>
<dbReference type="PANTHER" id="PTHR45528">
    <property type="entry name" value="SENSOR HISTIDINE KINASE CPXA"/>
    <property type="match status" value="1"/>
</dbReference>
<dbReference type="Gene3D" id="1.10.287.130">
    <property type="match status" value="1"/>
</dbReference>
<dbReference type="InterPro" id="IPR003594">
    <property type="entry name" value="HATPase_dom"/>
</dbReference>
<dbReference type="PROSITE" id="PS50109">
    <property type="entry name" value="HIS_KIN"/>
    <property type="match status" value="1"/>
</dbReference>
<evidence type="ECO:0000256" key="4">
    <source>
        <dbReference type="ARBA" id="ARBA00022475"/>
    </source>
</evidence>
<dbReference type="PANTHER" id="PTHR45528:SF1">
    <property type="entry name" value="SENSOR HISTIDINE KINASE CPXA"/>
    <property type="match status" value="1"/>
</dbReference>
<dbReference type="SUPFAM" id="SSF55874">
    <property type="entry name" value="ATPase domain of HSP90 chaperone/DNA topoisomerase II/histidine kinase"/>
    <property type="match status" value="1"/>
</dbReference>
<dbReference type="Proteomes" id="UP000003280">
    <property type="component" value="Unassembled WGS sequence"/>
</dbReference>
<keyword evidence="13 14" id="KW-0472">Membrane</keyword>
<dbReference type="Pfam" id="PF02518">
    <property type="entry name" value="HATPase_c"/>
    <property type="match status" value="1"/>
</dbReference>
<dbReference type="RefSeq" id="WP_008902465.1">
    <property type="nucleotide sequence ID" value="NZ_GL397071.1"/>
</dbReference>
<dbReference type="InterPro" id="IPR050398">
    <property type="entry name" value="HssS/ArlS-like"/>
</dbReference>
<feature type="transmembrane region" description="Helical" evidence="14">
    <location>
        <begin position="356"/>
        <end position="376"/>
    </location>
</feature>
<keyword evidence="7 14" id="KW-0812">Transmembrane</keyword>
<evidence type="ECO:0000256" key="3">
    <source>
        <dbReference type="ARBA" id="ARBA00012438"/>
    </source>
</evidence>
<dbReference type="HOGENOM" id="CLU_000445_73_3_9"/>
<feature type="transmembrane region" description="Helical" evidence="14">
    <location>
        <begin position="317"/>
        <end position="336"/>
    </location>
</feature>
<keyword evidence="5" id="KW-0597">Phosphoprotein</keyword>
<dbReference type="InterPro" id="IPR005467">
    <property type="entry name" value="His_kinase_dom"/>
</dbReference>
<evidence type="ECO:0000313" key="17">
    <source>
        <dbReference type="Proteomes" id="UP000003280"/>
    </source>
</evidence>
<reference evidence="16 17" key="1">
    <citation type="submission" date="2010-07" db="EMBL/GenBank/DDBJ databases">
        <authorList>
            <person name="Muzny D."/>
            <person name="Qin X."/>
            <person name="Deng J."/>
            <person name="Jiang H."/>
            <person name="Liu Y."/>
            <person name="Qu J."/>
            <person name="Song X.-Z."/>
            <person name="Zhang L."/>
            <person name="Thornton R."/>
            <person name="Coyle M."/>
            <person name="Francisco L."/>
            <person name="Jackson L."/>
            <person name="Javaid M."/>
            <person name="Korchina V."/>
            <person name="Kovar C."/>
            <person name="Mata R."/>
            <person name="Mathew T."/>
            <person name="Ngo R."/>
            <person name="Nguyen L."/>
            <person name="Nguyen N."/>
            <person name="Okwuonu G."/>
            <person name="Ongeri F."/>
            <person name="Pham C."/>
            <person name="Simmons D."/>
            <person name="Wilczek-Boney K."/>
            <person name="Hale W."/>
            <person name="Jakkamsetti A."/>
            <person name="Pham P."/>
            <person name="Ruth R."/>
            <person name="San Lucas F."/>
            <person name="Warren J."/>
            <person name="Zhang J."/>
            <person name="Zhao Z."/>
            <person name="Zhou C."/>
            <person name="Zhu D."/>
            <person name="Lee S."/>
            <person name="Bess C."/>
            <person name="Blankenburg K."/>
            <person name="Forbes L."/>
            <person name="Fu Q."/>
            <person name="Gubbala S."/>
            <person name="Hirani K."/>
            <person name="Jayaseelan J.C."/>
            <person name="Lara F."/>
            <person name="Munidasa M."/>
            <person name="Palculict T."/>
            <person name="Patil S."/>
            <person name="Pu L.-L."/>
            <person name="Saada N."/>
            <person name="Tang L."/>
            <person name="Weissenberger G."/>
            <person name="Zhu Y."/>
            <person name="Hemphill L."/>
            <person name="Shang Y."/>
            <person name="Youmans B."/>
            <person name="Ayvaz T."/>
            <person name="Ross M."/>
            <person name="Santibanez J."/>
            <person name="Aqrawi P."/>
            <person name="Gross S."/>
            <person name="Joshi V."/>
            <person name="Fowler G."/>
            <person name="Nazareth L."/>
            <person name="Reid J."/>
            <person name="Worley K."/>
            <person name="Petrosino J."/>
            <person name="Highlander S."/>
            <person name="Gibbs R."/>
        </authorList>
    </citation>
    <scope>NUCLEOTIDE SEQUENCE [LARGE SCALE GENOMIC DNA]</scope>
    <source>
        <strain evidence="16 17">ATCC BAA-1640</strain>
    </source>
</reference>
<keyword evidence="10" id="KW-0067">ATP-binding</keyword>
<dbReference type="GO" id="GO:0005886">
    <property type="term" value="C:plasma membrane"/>
    <property type="evidence" value="ECO:0007669"/>
    <property type="project" value="UniProtKB-SubCell"/>
</dbReference>
<evidence type="ECO:0000256" key="8">
    <source>
        <dbReference type="ARBA" id="ARBA00022741"/>
    </source>
</evidence>
<dbReference type="Gene3D" id="3.30.565.10">
    <property type="entry name" value="Histidine kinase-like ATPase, C-terminal domain"/>
    <property type="match status" value="1"/>
</dbReference>
<dbReference type="SMART" id="SM00387">
    <property type="entry name" value="HATPase_c"/>
    <property type="match status" value="1"/>
</dbReference>
<name>E0NNF1_9FIRM</name>
<evidence type="ECO:0000256" key="9">
    <source>
        <dbReference type="ARBA" id="ARBA00022777"/>
    </source>
</evidence>
<feature type="transmembrane region" description="Helical" evidence="14">
    <location>
        <begin position="436"/>
        <end position="457"/>
    </location>
</feature>
<comment type="caution">
    <text evidence="16">The sequence shown here is derived from an EMBL/GenBank/DDBJ whole genome shotgun (WGS) entry which is preliminary data.</text>
</comment>
<evidence type="ECO:0000256" key="13">
    <source>
        <dbReference type="ARBA" id="ARBA00023136"/>
    </source>
</evidence>
<evidence type="ECO:0000256" key="5">
    <source>
        <dbReference type="ARBA" id="ARBA00022553"/>
    </source>
</evidence>
<dbReference type="InterPro" id="IPR036097">
    <property type="entry name" value="HisK_dim/P_sf"/>
</dbReference>